<sequence>MLDRDSNTEYYFGSEKKCTYGKDHHCLSEWQACSTTPYCVWPATNTWLCLGVSTLIEKLSPQKTRNMAGQQIVFIDFSMNNFEYFISDGWLWSFKNSTVIFIVDTPMAPFANYWFDQMRTLEISGGIIYADDTITQIIRKIISIVGGSIILPNSNKPRITINEFAILRLLYRGVSPKRMAAFFQTSVNVIYANKSKIEKKFNCSIKRLPRAGST</sequence>
<evidence type="ECO:0000313" key="2">
    <source>
        <dbReference type="Proteomes" id="UP000477739"/>
    </source>
</evidence>
<dbReference type="OrthoDB" id="6609920at2"/>
<reference evidence="1 2" key="1">
    <citation type="submission" date="2019-11" db="EMBL/GenBank/DDBJ databases">
        <title>Escherichia alba sp. nov. isolated from the gut of plastic-eating superworms Zophobas atratus.</title>
        <authorList>
            <person name="Yang Y."/>
        </authorList>
    </citation>
    <scope>NUCLEOTIDE SEQUENCE [LARGE SCALE GENOMIC DNA]</scope>
    <source>
        <strain evidence="2">BIT-B35</strain>
    </source>
</reference>
<name>A0A6L6IMW7_9ENTR</name>
<dbReference type="RefSeq" id="WP_155108650.1">
    <property type="nucleotide sequence ID" value="NZ_WMJZ01000016.1"/>
</dbReference>
<evidence type="ECO:0000313" key="1">
    <source>
        <dbReference type="EMBL" id="MTH47038.1"/>
    </source>
</evidence>
<comment type="caution">
    <text evidence="1">The sequence shown here is derived from an EMBL/GenBank/DDBJ whole genome shotgun (WGS) entry which is preliminary data.</text>
</comment>
<gene>
    <name evidence="1" type="ORF">GJV78_12380</name>
</gene>
<proteinExistence type="predicted"/>
<dbReference type="AlphaFoldDB" id="A0A6L6IMW7"/>
<organism evidence="1 2">
    <name type="scientific">Intestinirhabdus alba</name>
    <dbReference type="NCBI Taxonomy" id="2899544"/>
    <lineage>
        <taxon>Bacteria</taxon>
        <taxon>Pseudomonadati</taxon>
        <taxon>Pseudomonadota</taxon>
        <taxon>Gammaproteobacteria</taxon>
        <taxon>Enterobacterales</taxon>
        <taxon>Enterobacteriaceae</taxon>
        <taxon>Intestinirhabdus</taxon>
    </lineage>
</organism>
<accession>A0A6L6IMW7</accession>
<keyword evidence="2" id="KW-1185">Reference proteome</keyword>
<protein>
    <recommendedName>
        <fullName evidence="3">LuxR family transcriptional regulator</fullName>
    </recommendedName>
</protein>
<evidence type="ECO:0008006" key="3">
    <source>
        <dbReference type="Google" id="ProtNLM"/>
    </source>
</evidence>
<dbReference type="EMBL" id="WMJZ01000016">
    <property type="protein sequence ID" value="MTH47038.1"/>
    <property type="molecule type" value="Genomic_DNA"/>
</dbReference>
<dbReference type="Proteomes" id="UP000477739">
    <property type="component" value="Unassembled WGS sequence"/>
</dbReference>